<organism evidence="9 10">
    <name type="scientific">Helicovermis profundi</name>
    <dbReference type="NCBI Taxonomy" id="3065157"/>
    <lineage>
        <taxon>Bacteria</taxon>
        <taxon>Bacillati</taxon>
        <taxon>Bacillota</taxon>
        <taxon>Clostridia</taxon>
        <taxon>Helicovermis</taxon>
    </lineage>
</organism>
<dbReference type="InterPro" id="IPR002758">
    <property type="entry name" value="Cation_antiport_E"/>
</dbReference>
<sequence>MKKGVSTFSIIWITWILLTGLNTNELILGFVVSVLLSYVIRSIIDYEFSFNSIPKIIKFFVVYIPVFLLELIKANLDVAYRVLSPSMPINPGFVRIPTNIKSEYGRLTLANSITLTPGTISVDVSDDSVYIHWIDVKGSNNEEYQKNVSGSFEKILGGIFN</sequence>
<evidence type="ECO:0000313" key="9">
    <source>
        <dbReference type="EMBL" id="BEP29448.1"/>
    </source>
</evidence>
<evidence type="ECO:0000256" key="7">
    <source>
        <dbReference type="ARBA" id="ARBA00023136"/>
    </source>
</evidence>
<keyword evidence="6 8" id="KW-1133">Transmembrane helix</keyword>
<dbReference type="PANTHER" id="PTHR34584">
    <property type="entry name" value="NA(+)/H(+) ANTIPORTER SUBUNIT E1"/>
    <property type="match status" value="1"/>
</dbReference>
<dbReference type="KEGG" id="hprf:HLPR_17790"/>
<name>A0AAU9EIP0_9FIRM</name>
<evidence type="ECO:0000256" key="5">
    <source>
        <dbReference type="ARBA" id="ARBA00022692"/>
    </source>
</evidence>
<keyword evidence="7 8" id="KW-0472">Membrane</keyword>
<comment type="similarity">
    <text evidence="2">Belongs to the CPA3 antiporters (TC 2.A.63) subunit E family.</text>
</comment>
<accession>A0AAU9EIP0</accession>
<protein>
    <submittedName>
        <fullName evidence="9">Na+/H+ antiporter subunit E</fullName>
    </submittedName>
</protein>
<keyword evidence="3" id="KW-0050">Antiport</keyword>
<dbReference type="AlphaFoldDB" id="A0AAU9EIP0"/>
<keyword evidence="4" id="KW-1003">Cell membrane</keyword>
<evidence type="ECO:0000256" key="3">
    <source>
        <dbReference type="ARBA" id="ARBA00022449"/>
    </source>
</evidence>
<evidence type="ECO:0000313" key="10">
    <source>
        <dbReference type="Proteomes" id="UP001321786"/>
    </source>
</evidence>
<evidence type="ECO:0000256" key="6">
    <source>
        <dbReference type="ARBA" id="ARBA00022989"/>
    </source>
</evidence>
<comment type="subcellular location">
    <subcellularLocation>
        <location evidence="1">Cell membrane</location>
        <topology evidence="1">Multi-pass membrane protein</topology>
    </subcellularLocation>
</comment>
<gene>
    <name evidence="9" type="ORF">HLPR_17790</name>
</gene>
<evidence type="ECO:0000256" key="1">
    <source>
        <dbReference type="ARBA" id="ARBA00004651"/>
    </source>
</evidence>
<evidence type="ECO:0000256" key="4">
    <source>
        <dbReference type="ARBA" id="ARBA00022475"/>
    </source>
</evidence>
<evidence type="ECO:0000256" key="2">
    <source>
        <dbReference type="ARBA" id="ARBA00006228"/>
    </source>
</evidence>
<dbReference type="GO" id="GO:0005886">
    <property type="term" value="C:plasma membrane"/>
    <property type="evidence" value="ECO:0007669"/>
    <property type="project" value="UniProtKB-SubCell"/>
</dbReference>
<dbReference type="PANTHER" id="PTHR34584:SF1">
    <property type="entry name" value="NA(+)_H(+) ANTIPORTER SUBUNIT E1"/>
    <property type="match status" value="1"/>
</dbReference>
<dbReference type="Pfam" id="PF01899">
    <property type="entry name" value="MNHE"/>
    <property type="match status" value="1"/>
</dbReference>
<keyword evidence="3" id="KW-0813">Transport</keyword>
<dbReference type="PIRSF" id="PIRSF019239">
    <property type="entry name" value="MrpE"/>
    <property type="match status" value="1"/>
</dbReference>
<keyword evidence="5 8" id="KW-0812">Transmembrane</keyword>
<keyword evidence="10" id="KW-1185">Reference proteome</keyword>
<dbReference type="Proteomes" id="UP001321786">
    <property type="component" value="Chromosome"/>
</dbReference>
<evidence type="ECO:0000256" key="8">
    <source>
        <dbReference type="SAM" id="Phobius"/>
    </source>
</evidence>
<dbReference type="RefSeq" id="WP_338535079.1">
    <property type="nucleotide sequence ID" value="NZ_AP028654.1"/>
</dbReference>
<feature type="transmembrane region" description="Helical" evidence="8">
    <location>
        <begin position="12"/>
        <end position="40"/>
    </location>
</feature>
<reference evidence="9 10" key="1">
    <citation type="submission" date="2023-08" db="EMBL/GenBank/DDBJ databases">
        <title>Helicovermis profunda gen. nov., sp. nov., a novel mesophilic, fermentative bacterium within the Bacillota from a deep-sea hydrothermal vent chimney.</title>
        <authorList>
            <person name="Miyazaki U."/>
            <person name="Mizutani D."/>
            <person name="Hashimoto Y."/>
            <person name="Tame A."/>
            <person name="Sawayama S."/>
            <person name="Miyazaki J."/>
            <person name="Takai K."/>
            <person name="Nakagawa S."/>
        </authorList>
    </citation>
    <scope>NUCLEOTIDE SEQUENCE [LARGE SCALE GENOMIC DNA]</scope>
    <source>
        <strain evidence="9 10">S502</strain>
    </source>
</reference>
<proteinExistence type="inferred from homology"/>
<dbReference type="GO" id="GO:0015297">
    <property type="term" value="F:antiporter activity"/>
    <property type="evidence" value="ECO:0007669"/>
    <property type="project" value="UniProtKB-KW"/>
</dbReference>
<dbReference type="EMBL" id="AP028654">
    <property type="protein sequence ID" value="BEP29448.1"/>
    <property type="molecule type" value="Genomic_DNA"/>
</dbReference>
<feature type="transmembrane region" description="Helical" evidence="8">
    <location>
        <begin position="52"/>
        <end position="72"/>
    </location>
</feature>
<dbReference type="GO" id="GO:0008324">
    <property type="term" value="F:monoatomic cation transmembrane transporter activity"/>
    <property type="evidence" value="ECO:0007669"/>
    <property type="project" value="InterPro"/>
</dbReference>